<dbReference type="Gene3D" id="3.30.920.30">
    <property type="entry name" value="Hypothetical protein"/>
    <property type="match status" value="1"/>
</dbReference>
<dbReference type="GO" id="GO:0016787">
    <property type="term" value="F:hydrolase activity"/>
    <property type="evidence" value="ECO:0007669"/>
    <property type="project" value="UniProtKB-KW"/>
</dbReference>
<keyword evidence="7" id="KW-0346">Stress response</keyword>
<comment type="caution">
    <text evidence="8">The sequence shown here is derived from an EMBL/GenBank/DDBJ whole genome shotgun (WGS) entry which is preliminary data.</text>
</comment>
<evidence type="ECO:0000256" key="5">
    <source>
        <dbReference type="ARBA" id="ARBA00022801"/>
    </source>
</evidence>
<dbReference type="AlphaFoldDB" id="A0A519BAK9"/>
<reference evidence="8 9" key="1">
    <citation type="submission" date="2019-01" db="EMBL/GenBank/DDBJ databases">
        <title>Insights into ecological role of a new deltaproteobacterial order Candidatus Sinidesulfobacterales (Sva0485) by metagenomics and metatranscriptomics.</title>
        <authorList>
            <person name="Tan S."/>
            <person name="Liu J."/>
            <person name="Fang Y."/>
            <person name="Hedlund B.P."/>
            <person name="Lian Z.H."/>
            <person name="Huang L.Y."/>
            <person name="Li J.T."/>
            <person name="Huang L.N."/>
            <person name="Li W.J."/>
            <person name="Jiang H.C."/>
            <person name="Dong H.L."/>
            <person name="Shu W.S."/>
        </authorList>
    </citation>
    <scope>NUCLEOTIDE SEQUENCE [LARGE SCALE GENOMIC DNA]</scope>
    <source>
        <strain evidence="8">AP3</strain>
    </source>
</reference>
<gene>
    <name evidence="8" type="ORF">EVJ47_06550</name>
</gene>
<dbReference type="EMBL" id="SGBD01000003">
    <property type="protein sequence ID" value="RZD14322.1"/>
    <property type="molecule type" value="Genomic_DNA"/>
</dbReference>
<evidence type="ECO:0000313" key="8">
    <source>
        <dbReference type="EMBL" id="RZD14322.1"/>
    </source>
</evidence>
<keyword evidence="4" id="KW-0255">Endonuclease</keyword>
<dbReference type="Proteomes" id="UP000320813">
    <property type="component" value="Unassembled WGS sequence"/>
</dbReference>
<dbReference type="InterPro" id="IPR038570">
    <property type="entry name" value="HicA_sf"/>
</dbReference>
<keyword evidence="5" id="KW-0378">Hydrolase</keyword>
<evidence type="ECO:0000256" key="3">
    <source>
        <dbReference type="ARBA" id="ARBA00022722"/>
    </source>
</evidence>
<dbReference type="SUPFAM" id="SSF54786">
    <property type="entry name" value="YcfA/nrd intein domain"/>
    <property type="match status" value="1"/>
</dbReference>
<comment type="similarity">
    <text evidence="1">Belongs to the HicA mRNA interferase family.</text>
</comment>
<keyword evidence="2" id="KW-1277">Toxin-antitoxin system</keyword>
<keyword evidence="3" id="KW-0540">Nuclease</keyword>
<proteinExistence type="inferred from homology"/>
<dbReference type="GO" id="GO:0004519">
    <property type="term" value="F:endonuclease activity"/>
    <property type="evidence" value="ECO:0007669"/>
    <property type="project" value="UniProtKB-KW"/>
</dbReference>
<name>A0A519BAK9_9DELT</name>
<evidence type="ECO:0000313" key="9">
    <source>
        <dbReference type="Proteomes" id="UP000320813"/>
    </source>
</evidence>
<keyword evidence="6" id="KW-0694">RNA-binding</keyword>
<evidence type="ECO:0000256" key="4">
    <source>
        <dbReference type="ARBA" id="ARBA00022759"/>
    </source>
</evidence>
<dbReference type="GO" id="GO:0003729">
    <property type="term" value="F:mRNA binding"/>
    <property type="evidence" value="ECO:0007669"/>
    <property type="project" value="InterPro"/>
</dbReference>
<dbReference type="InterPro" id="IPR012933">
    <property type="entry name" value="HicA_mRNA_interferase"/>
</dbReference>
<evidence type="ECO:0000256" key="6">
    <source>
        <dbReference type="ARBA" id="ARBA00022884"/>
    </source>
</evidence>
<evidence type="ECO:0000256" key="2">
    <source>
        <dbReference type="ARBA" id="ARBA00022649"/>
    </source>
</evidence>
<organism evidence="8 9">
    <name type="scientific">Candidatus Acidulodesulfobacterium ferriphilum</name>
    <dbReference type="NCBI Taxonomy" id="2597223"/>
    <lineage>
        <taxon>Bacteria</taxon>
        <taxon>Deltaproteobacteria</taxon>
        <taxon>Candidatus Acidulodesulfobacterales</taxon>
        <taxon>Candidatus Acidulodesulfobacterium</taxon>
    </lineage>
</organism>
<protein>
    <submittedName>
        <fullName evidence="8">Type II toxin-antitoxin system HicA family toxin</fullName>
    </submittedName>
</protein>
<dbReference type="Pfam" id="PF07927">
    <property type="entry name" value="HicA_toxin"/>
    <property type="match status" value="1"/>
</dbReference>
<evidence type="ECO:0000256" key="7">
    <source>
        <dbReference type="ARBA" id="ARBA00023016"/>
    </source>
</evidence>
<accession>A0A519BAK9</accession>
<evidence type="ECO:0000256" key="1">
    <source>
        <dbReference type="ARBA" id="ARBA00006620"/>
    </source>
</evidence>
<sequence>MKRKQLIKHLKTNGCEFEREGGNHSWWFNRSLNKHSTVPRHNEIDDNLARKICKDLGISLP</sequence>